<dbReference type="PANTHER" id="PTHR13774">
    <property type="entry name" value="PHENAZINE BIOSYNTHESIS PROTEIN"/>
    <property type="match status" value="1"/>
</dbReference>
<feature type="active site" evidence="1">
    <location>
        <position position="47"/>
    </location>
</feature>
<dbReference type="GO" id="GO:0005737">
    <property type="term" value="C:cytoplasm"/>
    <property type="evidence" value="ECO:0007669"/>
    <property type="project" value="TreeGrafter"/>
</dbReference>
<dbReference type="EMBL" id="QJKK01000001">
    <property type="protein sequence ID" value="RAL26963.1"/>
    <property type="molecule type" value="Genomic_DNA"/>
</dbReference>
<evidence type="ECO:0000256" key="1">
    <source>
        <dbReference type="PIRSR" id="PIRSR016184-1"/>
    </source>
</evidence>
<accession>A0A364K9K0</accession>
<dbReference type="OrthoDB" id="9788221at2"/>
<comment type="caution">
    <text evidence="2">The sequence shown here is derived from an EMBL/GenBank/DDBJ whole genome shotgun (WGS) entry which is preliminary data.</text>
</comment>
<name>A0A364K9K0_9BACL</name>
<reference evidence="2 3" key="1">
    <citation type="submission" date="2018-06" db="EMBL/GenBank/DDBJ databases">
        <title>Thermoflavimicrobium daqus sp. nov., a thermophilic microbe isolated from Moutai-flavour Daqu.</title>
        <authorList>
            <person name="Wang X."/>
            <person name="Zhou H."/>
        </authorList>
    </citation>
    <scope>NUCLEOTIDE SEQUENCE [LARGE SCALE GENOMIC DNA]</scope>
    <source>
        <strain evidence="2 3">FBKL4.011</strain>
    </source>
</reference>
<proteinExistence type="predicted"/>
<reference evidence="2 3" key="2">
    <citation type="submission" date="2018-06" db="EMBL/GenBank/DDBJ databases">
        <authorList>
            <person name="Zhirakovskaya E."/>
        </authorList>
    </citation>
    <scope>NUCLEOTIDE SEQUENCE [LARGE SCALE GENOMIC DNA]</scope>
    <source>
        <strain evidence="2 3">FBKL4.011</strain>
    </source>
</reference>
<dbReference type="RefSeq" id="WP_113657568.1">
    <property type="nucleotide sequence ID" value="NZ_KZ845663.1"/>
</dbReference>
<organism evidence="2 3">
    <name type="scientific">Thermoflavimicrobium daqui</name>
    <dbReference type="NCBI Taxonomy" id="2137476"/>
    <lineage>
        <taxon>Bacteria</taxon>
        <taxon>Bacillati</taxon>
        <taxon>Bacillota</taxon>
        <taxon>Bacilli</taxon>
        <taxon>Bacillales</taxon>
        <taxon>Thermoactinomycetaceae</taxon>
        <taxon>Thermoflavimicrobium</taxon>
    </lineage>
</organism>
<dbReference type="GO" id="GO:0016853">
    <property type="term" value="F:isomerase activity"/>
    <property type="evidence" value="ECO:0007669"/>
    <property type="project" value="TreeGrafter"/>
</dbReference>
<evidence type="ECO:0000313" key="3">
    <source>
        <dbReference type="Proteomes" id="UP000251213"/>
    </source>
</evidence>
<dbReference type="Proteomes" id="UP000251213">
    <property type="component" value="Unassembled WGS sequence"/>
</dbReference>
<dbReference type="PANTHER" id="PTHR13774:SF32">
    <property type="entry name" value="ANTISENSE-ENHANCING SEQUENCE 1"/>
    <property type="match status" value="1"/>
</dbReference>
<dbReference type="Gene3D" id="3.10.310.10">
    <property type="entry name" value="Diaminopimelate Epimerase, Chain A, domain 1"/>
    <property type="match status" value="2"/>
</dbReference>
<dbReference type="NCBIfam" id="TIGR00654">
    <property type="entry name" value="PhzF_family"/>
    <property type="match status" value="1"/>
</dbReference>
<gene>
    <name evidence="2" type="ORF">DL897_02675</name>
</gene>
<protein>
    <submittedName>
        <fullName evidence="2">Phenazine biosynthesis protein</fullName>
    </submittedName>
</protein>
<dbReference type="InterPro" id="IPR003719">
    <property type="entry name" value="Phenazine_PhzF-like"/>
</dbReference>
<dbReference type="AlphaFoldDB" id="A0A364K9K0"/>
<sequence length="291" mass="33074">MKKSKLYIVDVFAEEKYTGNQLAVFTHANSFSDQKMQQLAREMNYSETTFICSDQKEADGGYTVRIFTPEAELPFAGHPTLGTAYVIQRELLSQMENKIFLNLQVGQIPIIIADEFLWMKQNEPLFGQIFERSEIAPVLNLDEDEIDERFPIQDVSTGLPFIIVPIKSLSSVKKAKVDQELLNRLTQYTRGKSILIFCPETYHSGHDLNVRVFVDCYGIPEDPATGSANGCLAGYLVKYRYFDKDDIDLRVEQGYEIQRPSLVYLNAKYMDKKIDISIGGKVVLVVKGELV</sequence>
<evidence type="ECO:0000313" key="2">
    <source>
        <dbReference type="EMBL" id="RAL26963.1"/>
    </source>
</evidence>
<keyword evidence="3" id="KW-1185">Reference proteome</keyword>
<dbReference type="PIRSF" id="PIRSF016184">
    <property type="entry name" value="PhzC_PhzF"/>
    <property type="match status" value="1"/>
</dbReference>
<dbReference type="SUPFAM" id="SSF54506">
    <property type="entry name" value="Diaminopimelate epimerase-like"/>
    <property type="match status" value="1"/>
</dbReference>
<dbReference type="Pfam" id="PF02567">
    <property type="entry name" value="PhzC-PhzF"/>
    <property type="match status" value="1"/>
</dbReference>